<evidence type="ECO:0000256" key="1">
    <source>
        <dbReference type="ARBA" id="ARBA00022602"/>
    </source>
</evidence>
<evidence type="ECO:0000313" key="8">
    <source>
        <dbReference type="Proteomes" id="UP000602124"/>
    </source>
</evidence>
<feature type="binding site" evidence="5">
    <location>
        <position position="40"/>
    </location>
    <ligand>
        <name>FMN</name>
        <dbReference type="ChEBI" id="CHEBI:58210"/>
    </ligand>
</feature>
<dbReference type="EC" id="2.5.1.129" evidence="5"/>
<evidence type="ECO:0000313" key="7">
    <source>
        <dbReference type="EMBL" id="MBJ3783143.1"/>
    </source>
</evidence>
<dbReference type="PANTHER" id="PTHR43374:SF1">
    <property type="entry name" value="FLAVIN PRENYLTRANSFERASE PAD1, MITOCHONDRIAL"/>
    <property type="match status" value="1"/>
</dbReference>
<comment type="caution">
    <text evidence="5">Lacks conserved residue(s) required for the propagation of feature annotation.</text>
</comment>
<feature type="domain" description="Flavoprotein" evidence="6">
    <location>
        <begin position="6"/>
        <end position="173"/>
    </location>
</feature>
<comment type="catalytic activity">
    <reaction evidence="5">
        <text>dimethylallyl phosphate + FMNH2 = prenylated FMNH2 + phosphate</text>
        <dbReference type="Rhea" id="RHEA:37743"/>
        <dbReference type="ChEBI" id="CHEBI:43474"/>
        <dbReference type="ChEBI" id="CHEBI:57618"/>
        <dbReference type="ChEBI" id="CHEBI:87467"/>
        <dbReference type="ChEBI" id="CHEBI:88052"/>
        <dbReference type="EC" id="2.5.1.129"/>
    </reaction>
</comment>
<name>A0A934IM11_9HYPH</name>
<dbReference type="Proteomes" id="UP000602124">
    <property type="component" value="Unassembled WGS sequence"/>
</dbReference>
<keyword evidence="8" id="KW-1185">Reference proteome</keyword>
<accession>A0A934IM11</accession>
<feature type="binding site" evidence="5">
    <location>
        <begin position="92"/>
        <end position="95"/>
    </location>
    <ligand>
        <name>FMN</name>
        <dbReference type="ChEBI" id="CHEBI:58210"/>
    </ligand>
</feature>
<proteinExistence type="inferred from homology"/>
<evidence type="ECO:0000256" key="3">
    <source>
        <dbReference type="ARBA" id="ARBA00022643"/>
    </source>
</evidence>
<keyword evidence="2 5" id="KW-0285">Flavoprotein</keyword>
<dbReference type="GO" id="GO:0016831">
    <property type="term" value="F:carboxy-lyase activity"/>
    <property type="evidence" value="ECO:0007669"/>
    <property type="project" value="TreeGrafter"/>
</dbReference>
<dbReference type="NCBIfam" id="NF004685">
    <property type="entry name" value="PRK06029.1"/>
    <property type="match status" value="1"/>
</dbReference>
<dbReference type="SUPFAM" id="SSF52507">
    <property type="entry name" value="Homo-oligomeric flavin-containing Cys decarboxylases, HFCD"/>
    <property type="match status" value="1"/>
</dbReference>
<comment type="similarity">
    <text evidence="5">Belongs to the UbiX/PAD1 family.</text>
</comment>
<keyword evidence="4 5" id="KW-0808">Transferase</keyword>
<keyword evidence="3 5" id="KW-0288">FMN</keyword>
<dbReference type="Pfam" id="PF02441">
    <property type="entry name" value="Flavoprotein"/>
    <property type="match status" value="1"/>
</dbReference>
<feature type="binding site" evidence="5">
    <location>
        <position position="127"/>
    </location>
    <ligand>
        <name>FMN</name>
        <dbReference type="ChEBI" id="CHEBI:58210"/>
    </ligand>
</feature>
<protein>
    <recommendedName>
        <fullName evidence="5">Flavin prenyltransferase UbiX</fullName>
        <ecNumber evidence="5">2.5.1.129</ecNumber>
    </recommendedName>
</protein>
<keyword evidence="1 5" id="KW-0637">Prenyltransferase</keyword>
<evidence type="ECO:0000256" key="4">
    <source>
        <dbReference type="ARBA" id="ARBA00022679"/>
    </source>
</evidence>
<comment type="function">
    <text evidence="5">Flavin prenyltransferase that catalyzes the synthesis of the prenylated FMN cofactor (prenyl-FMN) for 4-hydroxy-3-polyprenylbenzoic acid decarboxylase UbiD. The prenyltransferase is metal-independent and links a dimethylallyl moiety from dimethylallyl monophosphate (DMAP) to the flavin N5 and C6 atoms of FMN.</text>
</comment>
<dbReference type="RefSeq" id="WP_198874397.1">
    <property type="nucleotide sequence ID" value="NZ_JAEKMH010000001.1"/>
</dbReference>
<dbReference type="GO" id="GO:0106141">
    <property type="term" value="F:flavin prenyltransferase activity"/>
    <property type="evidence" value="ECO:0007669"/>
    <property type="project" value="UniProtKB-EC"/>
</dbReference>
<dbReference type="AlphaFoldDB" id="A0A934IM11"/>
<dbReference type="EMBL" id="JAEKMH010000001">
    <property type="protein sequence ID" value="MBJ3783143.1"/>
    <property type="molecule type" value="Genomic_DNA"/>
</dbReference>
<dbReference type="InterPro" id="IPR003382">
    <property type="entry name" value="Flavoprotein"/>
</dbReference>
<evidence type="ECO:0000259" key="6">
    <source>
        <dbReference type="Pfam" id="PF02441"/>
    </source>
</evidence>
<sequence length="193" mass="20360">MSGTLQVVLALTGASGAALGLRIAERLASRGDVATHLVVSDAAHRTLRYEVGDDAPDRLRAVVRQVHEASDIGATIASGSFRTAGMIVAPCSMRTLAAIATGISDTLVSRAADVHLKERRRLVLLARETPLHLGHLRNMSAVTEMGAIVMPPVPAFYHRPQTVGDIVDHLAARAIDLLALPGEPEALAWAGDD</sequence>
<feature type="binding site" evidence="5">
    <location>
        <position position="157"/>
    </location>
    <ligand>
        <name>dimethylallyl phosphate</name>
        <dbReference type="ChEBI" id="CHEBI:88052"/>
    </ligand>
</feature>
<evidence type="ECO:0000256" key="5">
    <source>
        <dbReference type="HAMAP-Rule" id="MF_01984"/>
    </source>
</evidence>
<dbReference type="NCBIfam" id="TIGR00421">
    <property type="entry name" value="ubiX_pad"/>
    <property type="match status" value="1"/>
</dbReference>
<gene>
    <name evidence="5" type="primary">ubiX</name>
    <name evidence="7" type="ORF">JEQ47_00305</name>
</gene>
<dbReference type="HAMAP" id="MF_01984">
    <property type="entry name" value="ubiX_pad"/>
    <property type="match status" value="1"/>
</dbReference>
<evidence type="ECO:0000256" key="2">
    <source>
        <dbReference type="ARBA" id="ARBA00022630"/>
    </source>
</evidence>
<feature type="binding site" evidence="5">
    <location>
        <begin position="13"/>
        <end position="15"/>
    </location>
    <ligand>
        <name>FMN</name>
        <dbReference type="ChEBI" id="CHEBI:58210"/>
    </ligand>
</feature>
<organism evidence="7 8">
    <name type="scientific">Devosia sediminis</name>
    <dbReference type="NCBI Taxonomy" id="2798801"/>
    <lineage>
        <taxon>Bacteria</taxon>
        <taxon>Pseudomonadati</taxon>
        <taxon>Pseudomonadota</taxon>
        <taxon>Alphaproteobacteria</taxon>
        <taxon>Hyphomicrobiales</taxon>
        <taxon>Devosiaceae</taxon>
        <taxon>Devosia</taxon>
    </lineage>
</organism>
<feature type="binding site" evidence="5">
    <location>
        <position position="173"/>
    </location>
    <ligand>
        <name>dimethylallyl phosphate</name>
        <dbReference type="ChEBI" id="CHEBI:88052"/>
    </ligand>
</feature>
<dbReference type="PANTHER" id="PTHR43374">
    <property type="entry name" value="FLAVIN PRENYLTRANSFERASE"/>
    <property type="match status" value="1"/>
</dbReference>
<dbReference type="InterPro" id="IPR004507">
    <property type="entry name" value="UbiX-like"/>
</dbReference>
<dbReference type="Gene3D" id="3.40.50.1950">
    <property type="entry name" value="Flavin prenyltransferase-like"/>
    <property type="match status" value="1"/>
</dbReference>
<reference evidence="7" key="1">
    <citation type="submission" date="2020-12" db="EMBL/GenBank/DDBJ databases">
        <title>Devosia sp. MSA67 isolated from Mo River.</title>
        <authorList>
            <person name="Ma F."/>
            <person name="Zi Z."/>
        </authorList>
    </citation>
    <scope>NUCLEOTIDE SEQUENCE</scope>
    <source>
        <strain evidence="7">MSA67</strain>
    </source>
</reference>
<comment type="caution">
    <text evidence="7">The sequence shown here is derived from an EMBL/GenBank/DDBJ whole genome shotgun (WGS) entry which is preliminary data.</text>
</comment>
<dbReference type="InterPro" id="IPR036551">
    <property type="entry name" value="Flavin_trans-like"/>
</dbReference>